<dbReference type="PANTHER" id="PTHR20883">
    <property type="entry name" value="PHYTANOYL-COA DIOXYGENASE DOMAIN CONTAINING 1"/>
    <property type="match status" value="1"/>
</dbReference>
<evidence type="ECO:0000313" key="2">
    <source>
        <dbReference type="EMBL" id="NBZ89805.1"/>
    </source>
</evidence>
<reference evidence="2" key="1">
    <citation type="submission" date="2020-01" db="EMBL/GenBank/DDBJ databases">
        <authorList>
            <person name="Chen W.-M."/>
        </authorList>
    </citation>
    <scope>NUCLEOTIDE SEQUENCE</scope>
    <source>
        <strain evidence="2">CYK-10</strain>
    </source>
</reference>
<dbReference type="Gene3D" id="2.60.120.620">
    <property type="entry name" value="q2cbj1_9rhob like domain"/>
    <property type="match status" value="1"/>
</dbReference>
<dbReference type="InterPro" id="IPR008775">
    <property type="entry name" value="Phytyl_CoA_dOase-like"/>
</dbReference>
<comment type="caution">
    <text evidence="2">The sequence shown here is derived from an EMBL/GenBank/DDBJ whole genome shotgun (WGS) entry which is preliminary data.</text>
</comment>
<dbReference type="Pfam" id="PF05721">
    <property type="entry name" value="PhyH"/>
    <property type="match status" value="1"/>
</dbReference>
<keyword evidence="3" id="KW-1185">Reference proteome</keyword>
<keyword evidence="2" id="KW-0560">Oxidoreductase</keyword>
<comment type="cofactor">
    <cofactor evidence="1">
        <name>Fe(2+)</name>
        <dbReference type="ChEBI" id="CHEBI:29033"/>
    </cofactor>
</comment>
<dbReference type="GO" id="GO:0016706">
    <property type="term" value="F:2-oxoglutarate-dependent dioxygenase activity"/>
    <property type="evidence" value="ECO:0007669"/>
    <property type="project" value="UniProtKB-ARBA"/>
</dbReference>
<dbReference type="AlphaFoldDB" id="A0AAE4YHC6"/>
<name>A0AAE4YHC6_9RHOB</name>
<organism evidence="2 3">
    <name type="scientific">Stagnihabitans tardus</name>
    <dbReference type="NCBI Taxonomy" id="2699202"/>
    <lineage>
        <taxon>Bacteria</taxon>
        <taxon>Pseudomonadati</taxon>
        <taxon>Pseudomonadota</taxon>
        <taxon>Alphaproteobacteria</taxon>
        <taxon>Rhodobacterales</taxon>
        <taxon>Paracoccaceae</taxon>
        <taxon>Stagnihabitans</taxon>
    </lineage>
</organism>
<evidence type="ECO:0000313" key="3">
    <source>
        <dbReference type="Proteomes" id="UP001193501"/>
    </source>
</evidence>
<dbReference type="EMBL" id="JAABNR010000035">
    <property type="protein sequence ID" value="NBZ89805.1"/>
    <property type="molecule type" value="Genomic_DNA"/>
</dbReference>
<evidence type="ECO:0000256" key="1">
    <source>
        <dbReference type="ARBA" id="ARBA00001954"/>
    </source>
</evidence>
<proteinExistence type="predicted"/>
<dbReference type="SUPFAM" id="SSF51197">
    <property type="entry name" value="Clavaminate synthase-like"/>
    <property type="match status" value="1"/>
</dbReference>
<accession>A0AAE4YHC6</accession>
<dbReference type="Proteomes" id="UP001193501">
    <property type="component" value="Unassembled WGS sequence"/>
</dbReference>
<dbReference type="PANTHER" id="PTHR20883:SF48">
    <property type="entry name" value="ECTOINE DIOXYGENASE"/>
    <property type="match status" value="1"/>
</dbReference>
<dbReference type="RefSeq" id="WP_168776599.1">
    <property type="nucleotide sequence ID" value="NZ_JAABNR010000035.1"/>
</dbReference>
<keyword evidence="2" id="KW-0223">Dioxygenase</keyword>
<sequence>MTETATIPEYLLSREQIDSYRRNGVIRLEGVIPPDVLDVLRGAVEQAVEAETHSPVPVGLPTDSRPAYEKIFNQKVNLWQRHPEVARFTLSSALGSIAARLEGRAMRIWHDQALFKEPMKGNNKTPWHQDAVYWPHADRWHQTTVWIALKDATTQNGCMAFVEGTQSLGPLPPVDLADPQDLFDAAPHLRPVKPVPLPLKAGSVTFHNGLTFHYAGPNKSDDIREAFAIIYMPEDTVFDGSPHVVTDGHGFQPGQKLEAELFPLVS</sequence>
<gene>
    <name evidence="2" type="ORF">GV832_19645</name>
</gene>
<dbReference type="GO" id="GO:0005506">
    <property type="term" value="F:iron ion binding"/>
    <property type="evidence" value="ECO:0007669"/>
    <property type="project" value="UniProtKB-ARBA"/>
</dbReference>
<protein>
    <submittedName>
        <fullName evidence="2">Phytanoyl-CoA dioxygenase family protein</fullName>
    </submittedName>
</protein>